<reference evidence="2" key="1">
    <citation type="submission" date="2023-10" db="EMBL/GenBank/DDBJ databases">
        <title>Chromosome-level genome of the transformable northern wattle, Acacia crassicarpa.</title>
        <authorList>
            <person name="Massaro I."/>
            <person name="Sinha N.R."/>
            <person name="Poethig S."/>
            <person name="Leichty A.R."/>
        </authorList>
    </citation>
    <scope>NUCLEOTIDE SEQUENCE</scope>
    <source>
        <strain evidence="2">Acra3RX</strain>
        <tissue evidence="2">Leaf</tissue>
    </source>
</reference>
<evidence type="ECO:0000313" key="2">
    <source>
        <dbReference type="EMBL" id="KAK4266533.1"/>
    </source>
</evidence>
<dbReference type="AlphaFoldDB" id="A0AAE1JDJ0"/>
<sequence>MPVCCLLLALISSVDDAVPGFLRFIIMVVKVGWGDQSRLKAPCGNLRGSTEDSGGGWMDIQSLQTDETISWLEWVGLFKMVI</sequence>
<keyword evidence="3" id="KW-1185">Reference proteome</keyword>
<evidence type="ECO:0000256" key="1">
    <source>
        <dbReference type="SAM" id="SignalP"/>
    </source>
</evidence>
<evidence type="ECO:0008006" key="4">
    <source>
        <dbReference type="Google" id="ProtNLM"/>
    </source>
</evidence>
<comment type="caution">
    <text evidence="2">The sequence shown here is derived from an EMBL/GenBank/DDBJ whole genome shotgun (WGS) entry which is preliminary data.</text>
</comment>
<keyword evidence="1" id="KW-0732">Signal</keyword>
<protein>
    <recommendedName>
        <fullName evidence="4">Secreted protein</fullName>
    </recommendedName>
</protein>
<gene>
    <name evidence="2" type="ORF">QN277_027434</name>
</gene>
<dbReference type="EMBL" id="JAWXYG010000008">
    <property type="protein sequence ID" value="KAK4266533.1"/>
    <property type="molecule type" value="Genomic_DNA"/>
</dbReference>
<dbReference type="Proteomes" id="UP001293593">
    <property type="component" value="Unassembled WGS sequence"/>
</dbReference>
<feature type="signal peptide" evidence="1">
    <location>
        <begin position="1"/>
        <end position="16"/>
    </location>
</feature>
<name>A0AAE1JDJ0_9FABA</name>
<organism evidence="2 3">
    <name type="scientific">Acacia crassicarpa</name>
    <name type="common">northern wattle</name>
    <dbReference type="NCBI Taxonomy" id="499986"/>
    <lineage>
        <taxon>Eukaryota</taxon>
        <taxon>Viridiplantae</taxon>
        <taxon>Streptophyta</taxon>
        <taxon>Embryophyta</taxon>
        <taxon>Tracheophyta</taxon>
        <taxon>Spermatophyta</taxon>
        <taxon>Magnoliopsida</taxon>
        <taxon>eudicotyledons</taxon>
        <taxon>Gunneridae</taxon>
        <taxon>Pentapetalae</taxon>
        <taxon>rosids</taxon>
        <taxon>fabids</taxon>
        <taxon>Fabales</taxon>
        <taxon>Fabaceae</taxon>
        <taxon>Caesalpinioideae</taxon>
        <taxon>mimosoid clade</taxon>
        <taxon>Acacieae</taxon>
        <taxon>Acacia</taxon>
    </lineage>
</organism>
<accession>A0AAE1JDJ0</accession>
<evidence type="ECO:0000313" key="3">
    <source>
        <dbReference type="Proteomes" id="UP001293593"/>
    </source>
</evidence>
<feature type="chain" id="PRO_5041939516" description="Secreted protein" evidence="1">
    <location>
        <begin position="17"/>
        <end position="82"/>
    </location>
</feature>
<proteinExistence type="predicted"/>